<dbReference type="Pfam" id="PF00076">
    <property type="entry name" value="RRM_1"/>
    <property type="match status" value="1"/>
</dbReference>
<feature type="region of interest" description="Disordered" evidence="2">
    <location>
        <begin position="679"/>
        <end position="715"/>
    </location>
</feature>
<name>A0A2S3I3Z3_9POAL</name>
<evidence type="ECO:0000259" key="3">
    <source>
        <dbReference type="PROSITE" id="PS50102"/>
    </source>
</evidence>
<feature type="region of interest" description="Disordered" evidence="2">
    <location>
        <begin position="228"/>
        <end position="319"/>
    </location>
</feature>
<feature type="region of interest" description="Disordered" evidence="2">
    <location>
        <begin position="350"/>
        <end position="398"/>
    </location>
</feature>
<feature type="compositionally biased region" description="Basic and acidic residues" evidence="2">
    <location>
        <begin position="257"/>
        <end position="314"/>
    </location>
</feature>
<dbReference type="PROSITE" id="PS50102">
    <property type="entry name" value="RRM"/>
    <property type="match status" value="1"/>
</dbReference>
<feature type="region of interest" description="Disordered" evidence="2">
    <location>
        <begin position="94"/>
        <end position="153"/>
    </location>
</feature>
<dbReference type="InterPro" id="IPR012677">
    <property type="entry name" value="Nucleotide-bd_a/b_plait_sf"/>
</dbReference>
<dbReference type="GO" id="GO:0005634">
    <property type="term" value="C:nucleus"/>
    <property type="evidence" value="ECO:0007669"/>
    <property type="project" value="TreeGrafter"/>
</dbReference>
<reference evidence="4" key="1">
    <citation type="submission" date="2018-04" db="EMBL/GenBank/DDBJ databases">
        <title>WGS assembly of Panicum hallii.</title>
        <authorList>
            <person name="Lovell J."/>
            <person name="Jenkins J."/>
            <person name="Lowry D."/>
            <person name="Mamidi S."/>
            <person name="Sreedasyam A."/>
            <person name="Weng X."/>
            <person name="Barry K."/>
            <person name="Bonette J."/>
            <person name="Campitelli B."/>
            <person name="Daum C."/>
            <person name="Gordon S."/>
            <person name="Gould B."/>
            <person name="Lipzen A."/>
            <person name="Macqueen A."/>
            <person name="Palacio-Mejia J."/>
            <person name="Plott C."/>
            <person name="Shakirov E."/>
            <person name="Shu S."/>
            <person name="Yoshinaga Y."/>
            <person name="Zane M."/>
            <person name="Rokhsar D."/>
            <person name="Grimwood J."/>
            <person name="Schmutz J."/>
            <person name="Juenger T."/>
        </authorList>
    </citation>
    <scope>NUCLEOTIDE SEQUENCE [LARGE SCALE GENOMIC DNA]</scope>
    <source>
        <strain evidence="4">FIL2</strain>
    </source>
</reference>
<feature type="compositionally biased region" description="Basic and acidic residues" evidence="2">
    <location>
        <begin position="377"/>
        <end position="387"/>
    </location>
</feature>
<evidence type="ECO:0000256" key="1">
    <source>
        <dbReference type="PROSITE-ProRule" id="PRU00176"/>
    </source>
</evidence>
<feature type="region of interest" description="Disordered" evidence="2">
    <location>
        <begin position="169"/>
        <end position="216"/>
    </location>
</feature>
<evidence type="ECO:0000313" key="4">
    <source>
        <dbReference type="EMBL" id="PAN36103.1"/>
    </source>
</evidence>
<dbReference type="EMBL" id="CM008051">
    <property type="protein sequence ID" value="PAN36103.1"/>
    <property type="molecule type" value="Genomic_DNA"/>
</dbReference>
<dbReference type="Gramene" id="PAN36103">
    <property type="protein sequence ID" value="PAN36103"/>
    <property type="gene ID" value="PAHAL_6G257500"/>
</dbReference>
<evidence type="ECO:0000256" key="2">
    <source>
        <dbReference type="SAM" id="MobiDB-lite"/>
    </source>
</evidence>
<dbReference type="GO" id="GO:0008143">
    <property type="term" value="F:poly(A) binding"/>
    <property type="evidence" value="ECO:0007669"/>
    <property type="project" value="InterPro"/>
</dbReference>
<dbReference type="AlphaFoldDB" id="A0A2S3I3Z3"/>
<dbReference type="SUPFAM" id="SSF54928">
    <property type="entry name" value="RNA-binding domain, RBD"/>
    <property type="match status" value="1"/>
</dbReference>
<dbReference type="Gene3D" id="1.20.1390.10">
    <property type="entry name" value="PWI domain"/>
    <property type="match status" value="1"/>
</dbReference>
<dbReference type="FunFam" id="3.30.70.330:FF:000616">
    <property type="entry name" value="RNA binding (RRM/RBD/RNP motifs) family protein"/>
    <property type="match status" value="1"/>
</dbReference>
<feature type="compositionally biased region" description="Basic and acidic residues" evidence="2">
    <location>
        <begin position="97"/>
        <end position="114"/>
    </location>
</feature>
<dbReference type="PANTHER" id="PTHR14738:SF32">
    <property type="entry name" value="RNA BINDING (RRM_RBD_RNP MOTIFS) FAMILY PROTEIN"/>
    <property type="match status" value="1"/>
</dbReference>
<dbReference type="InterPro" id="IPR002483">
    <property type="entry name" value="PWI_dom"/>
</dbReference>
<gene>
    <name evidence="4" type="ORF">PAHAL_6G257500</name>
</gene>
<dbReference type="Gene3D" id="3.30.70.330">
    <property type="match status" value="1"/>
</dbReference>
<feature type="compositionally biased region" description="Basic and acidic residues" evidence="2">
    <location>
        <begin position="169"/>
        <end position="181"/>
    </location>
</feature>
<dbReference type="InterPro" id="IPR000504">
    <property type="entry name" value="RRM_dom"/>
</dbReference>
<feature type="domain" description="RRM" evidence="3">
    <location>
        <begin position="558"/>
        <end position="635"/>
    </location>
</feature>
<dbReference type="GO" id="GO:0005737">
    <property type="term" value="C:cytoplasm"/>
    <property type="evidence" value="ECO:0007669"/>
    <property type="project" value="TreeGrafter"/>
</dbReference>
<dbReference type="SMART" id="SM00360">
    <property type="entry name" value="RRM"/>
    <property type="match status" value="1"/>
</dbReference>
<keyword evidence="1" id="KW-0694">RNA-binding</keyword>
<dbReference type="Pfam" id="PF01480">
    <property type="entry name" value="PWI"/>
    <property type="match status" value="1"/>
</dbReference>
<dbReference type="GO" id="GO:0043488">
    <property type="term" value="P:regulation of mRNA stability"/>
    <property type="evidence" value="ECO:0007669"/>
    <property type="project" value="InterPro"/>
</dbReference>
<accession>A0A2S3I3Z3</accession>
<feature type="compositionally biased region" description="Basic and acidic residues" evidence="2">
    <location>
        <begin position="190"/>
        <end position="206"/>
    </location>
</feature>
<proteinExistence type="predicted"/>
<dbReference type="Proteomes" id="UP000243499">
    <property type="component" value="Chromosome 6"/>
</dbReference>
<protein>
    <recommendedName>
        <fullName evidence="3">RRM domain-containing protein</fullName>
    </recommendedName>
</protein>
<dbReference type="PANTHER" id="PTHR14738">
    <property type="entry name" value="ZINC FINGER CCCH DOMAIN-CONTAINING PROTEIN 14"/>
    <property type="match status" value="1"/>
</dbReference>
<feature type="compositionally biased region" description="Polar residues" evidence="2">
    <location>
        <begin position="692"/>
        <end position="709"/>
    </location>
</feature>
<feature type="compositionally biased region" description="Basic and acidic residues" evidence="2">
    <location>
        <begin position="144"/>
        <end position="153"/>
    </location>
</feature>
<dbReference type="InterPro" id="IPR035979">
    <property type="entry name" value="RBD_domain_sf"/>
</dbReference>
<dbReference type="InterPro" id="IPR040366">
    <property type="entry name" value="Nab2/ZC3H14"/>
</dbReference>
<organism evidence="4">
    <name type="scientific">Panicum hallii</name>
    <dbReference type="NCBI Taxonomy" id="206008"/>
    <lineage>
        <taxon>Eukaryota</taxon>
        <taxon>Viridiplantae</taxon>
        <taxon>Streptophyta</taxon>
        <taxon>Embryophyta</taxon>
        <taxon>Tracheophyta</taxon>
        <taxon>Spermatophyta</taxon>
        <taxon>Magnoliopsida</taxon>
        <taxon>Liliopsida</taxon>
        <taxon>Poales</taxon>
        <taxon>Poaceae</taxon>
        <taxon>PACMAD clade</taxon>
        <taxon>Panicoideae</taxon>
        <taxon>Panicodae</taxon>
        <taxon>Paniceae</taxon>
        <taxon>Panicinae</taxon>
        <taxon>Panicum</taxon>
        <taxon>Panicum sect. Panicum</taxon>
    </lineage>
</organism>
<sequence length="715" mass="79533">MDEADDDARGFKAVFTAAGEELLRGRVREKLREFMSAPEDSLLDYVMVLLKNGRCKKTAIEELHVFLGDDTDGFISWLWEHLSSHLHLYVQAQEQNQETKNDEAPKEVSGRQKSSDVLPRSNGQTHSEHTIESSTATRRRNKREWKGIGREGNENFPLRSVLTDILHGEEKRSQKSSEIRHPPSKQQNGRKRERDDEPQQTKRDVSSRSMIGGGASRRLLQFAVRDAVKAVQPTSSSAEPASKRLRSVVSTTSAENMCDRRSERSQDKLSDRISERSQDKMSDRRSERSQANPSDRRLERSQDNPSERRSERTRPTLQVQGAALALRAAAEAAADSTKVRSTGSVFKRLGQGNVVKQPSRSREEKRDYEDFEPVMTIDEHDSDRYVNNEESEEESGELTMTDRVAEMNVDSSSEDDMDRDEGITRYQTSVSHEGAFSSFEEKKALSTKCSVELETDAMRSSSVIAEEQPVPSSTKTANKAVAISVDVNTVEPLSYETPKDVHVVEKPYVTPMNSNATSVATNAKEFGHAEVQKDSQRAAPSVAVSYSTAHPTEDADSRTLYVSNVHFAATKDSLSRHFNKFGAVLKVVIVTNAATGQPTGSAYVEFLHKESAERALSLNGTSFMTRILKVVRRSSHEAAHFYGWPGSGRSSLYGRHGRMAYPRAVLPGGSFRGRAPMKAGARSLQWKREPSGTDSGTKTDMSVPLSSEQVLPPAT</sequence>